<dbReference type="PANTHER" id="PTHR41291">
    <property type="entry name" value="DNA ALKYLATION REPAIR PROTEIN"/>
    <property type="match status" value="1"/>
</dbReference>
<proteinExistence type="predicted"/>
<comment type="caution">
    <text evidence="1">The sequence shown here is derived from an EMBL/GenBank/DDBJ whole genome shotgun (WGS) entry which is preliminary data.</text>
</comment>
<name>K6G9A9_9BACT</name>
<dbReference type="Gene3D" id="1.25.10.90">
    <property type="match status" value="1"/>
</dbReference>
<dbReference type="PATRIC" id="fig|1206767.3.peg.3539"/>
<sequence>MSDACAVDASRLLKRLAALGSQANKDGMARYGINVVRAYGVSVAALRPMAREIGRNAALARALWATGVHEARILACLIHDPLGLAPGEAERLVRDIDSWDLCDQFTNKLVRRVPGARAMAREWLGDEAAFVKRAGLSLIASLAVHDKASPEPVFGEDLAAVAAVAADARQPVRKAASWALRQIGKRGEALRRAALGTAARLLDGHPDAAWAARDAIAELQRL</sequence>
<dbReference type="InterPro" id="IPR016024">
    <property type="entry name" value="ARM-type_fold"/>
</dbReference>
<reference evidence="1 2" key="1">
    <citation type="submission" date="2012-07" db="EMBL/GenBank/DDBJ databases">
        <title>Draft genome sequence of Desulfovibrio magneticus str. Maddingley MBC34 obtained from a metagenomic sequence of a methanogenic enrichment isolated from coal-seam formation water in Victoria, Australia.</title>
        <authorList>
            <person name="Greenfield P."/>
            <person name="Hendry P."/>
            <person name="Li D."/>
            <person name="Rosewarne C.P."/>
            <person name="Tran-Dinh N."/>
            <person name="Elbourne L.D.H."/>
            <person name="Paulsen I.T."/>
            <person name="Midgley D.J."/>
        </authorList>
    </citation>
    <scope>NUCLEOTIDE SEQUENCE [LARGE SCALE GENOMIC DNA]</scope>
    <source>
        <strain evidence="2">Maddingley MBC34</strain>
    </source>
</reference>
<dbReference type="PANTHER" id="PTHR41291:SF1">
    <property type="entry name" value="DNA ALKYLATION REPAIR PROTEIN"/>
    <property type="match status" value="1"/>
</dbReference>
<dbReference type="SUPFAM" id="SSF48371">
    <property type="entry name" value="ARM repeat"/>
    <property type="match status" value="1"/>
</dbReference>
<dbReference type="InterPro" id="IPR014825">
    <property type="entry name" value="DNA_alkylation"/>
</dbReference>
<dbReference type="Proteomes" id="UP000006272">
    <property type="component" value="Unassembled WGS sequence"/>
</dbReference>
<protein>
    <submittedName>
        <fullName evidence="1">Putative DNA alkylation repair enzyme</fullName>
    </submittedName>
</protein>
<accession>K6G9A9</accession>
<dbReference type="AlphaFoldDB" id="K6G9A9"/>
<dbReference type="CDD" id="cd06561">
    <property type="entry name" value="AlkD_like"/>
    <property type="match status" value="1"/>
</dbReference>
<dbReference type="Pfam" id="PF08713">
    <property type="entry name" value="DNA_alkylation"/>
    <property type="match status" value="1"/>
</dbReference>
<gene>
    <name evidence="1" type="ORF">B193_3628</name>
</gene>
<dbReference type="EMBL" id="ALAO01000370">
    <property type="protein sequence ID" value="EKO37689.1"/>
    <property type="molecule type" value="Genomic_DNA"/>
</dbReference>
<organism evidence="1 2">
    <name type="scientific">Solidesulfovibrio magneticus str. Maddingley MBC34</name>
    <dbReference type="NCBI Taxonomy" id="1206767"/>
    <lineage>
        <taxon>Bacteria</taxon>
        <taxon>Pseudomonadati</taxon>
        <taxon>Thermodesulfobacteriota</taxon>
        <taxon>Desulfovibrionia</taxon>
        <taxon>Desulfovibrionales</taxon>
        <taxon>Desulfovibrionaceae</taxon>
        <taxon>Solidesulfovibrio</taxon>
    </lineage>
</organism>
<evidence type="ECO:0000313" key="2">
    <source>
        <dbReference type="Proteomes" id="UP000006272"/>
    </source>
</evidence>
<evidence type="ECO:0000313" key="1">
    <source>
        <dbReference type="EMBL" id="EKO37689.1"/>
    </source>
</evidence>